<organism evidence="3 4">
    <name type="scientific">Meloidogyne incognita</name>
    <name type="common">Southern root-knot nematode worm</name>
    <name type="synonym">Oxyuris incognita</name>
    <dbReference type="NCBI Taxonomy" id="6306"/>
    <lineage>
        <taxon>Eukaryota</taxon>
        <taxon>Metazoa</taxon>
        <taxon>Ecdysozoa</taxon>
        <taxon>Nematoda</taxon>
        <taxon>Chromadorea</taxon>
        <taxon>Rhabditida</taxon>
        <taxon>Tylenchina</taxon>
        <taxon>Tylenchomorpha</taxon>
        <taxon>Tylenchoidea</taxon>
        <taxon>Meloidogynidae</taxon>
        <taxon>Meloidogyninae</taxon>
        <taxon>Meloidogyne</taxon>
        <taxon>Meloidogyne incognita group</taxon>
    </lineage>
</organism>
<dbReference type="WBParaSite" id="Minc3s00804g17568">
    <property type="protein sequence ID" value="Minc3s00804g17568"/>
    <property type="gene ID" value="Minc3s00804g17568"/>
</dbReference>
<keyword evidence="1" id="KW-1133">Transmembrane helix</keyword>
<reference evidence="4" key="1">
    <citation type="submission" date="2022-11" db="UniProtKB">
        <authorList>
            <consortium name="WormBaseParasite"/>
        </authorList>
    </citation>
    <scope>IDENTIFICATION</scope>
</reference>
<protein>
    <submittedName>
        <fullName evidence="4">TAR DNA-binding protein 43 N-terminal domain-containing protein</fullName>
    </submittedName>
</protein>
<dbReference type="Proteomes" id="UP000887563">
    <property type="component" value="Unplaced"/>
</dbReference>
<dbReference type="InterPro" id="IPR041105">
    <property type="entry name" value="TDP-43_N"/>
</dbReference>
<evidence type="ECO:0000313" key="4">
    <source>
        <dbReference type="WBParaSite" id="Minc3s00804g17568"/>
    </source>
</evidence>
<evidence type="ECO:0000259" key="2">
    <source>
        <dbReference type="Pfam" id="PF18694"/>
    </source>
</evidence>
<accession>A0A914LYI6</accession>
<feature type="domain" description="TAR DNA-binding protein 43 N-terminal" evidence="2">
    <location>
        <begin position="41"/>
        <end position="97"/>
    </location>
</feature>
<keyword evidence="3" id="KW-1185">Reference proteome</keyword>
<keyword evidence="1" id="KW-0472">Membrane</keyword>
<dbReference type="AlphaFoldDB" id="A0A914LYI6"/>
<sequence length="239" mass="26635">MLTGESANVESNRYLRVFRPGQSEISWVRSCLKWPFQHAGVALTSDDKLSIETLRLVFPNACGLKYRANGGYNYISFDNNGFAKPLGGWGDKDYEVLVEPPIFVPRAPENVQPAVVPPNGRCHECHSKCGFFSTWASLISVSIALLAFFFVMGIFLYEAFTGLAKDMKSVEKEVNKIENIEKEQRRAGFAGENAPKCIFGNFVGGPKCTRIMAGALEGIAYSYFLDFWLEPNDHPVLLT</sequence>
<evidence type="ECO:0000256" key="1">
    <source>
        <dbReference type="SAM" id="Phobius"/>
    </source>
</evidence>
<evidence type="ECO:0000313" key="3">
    <source>
        <dbReference type="Proteomes" id="UP000887563"/>
    </source>
</evidence>
<proteinExistence type="predicted"/>
<feature type="transmembrane region" description="Helical" evidence="1">
    <location>
        <begin position="135"/>
        <end position="157"/>
    </location>
</feature>
<dbReference type="Pfam" id="PF18694">
    <property type="entry name" value="TDP-43_N"/>
    <property type="match status" value="1"/>
</dbReference>
<keyword evidence="1" id="KW-0812">Transmembrane</keyword>
<name>A0A914LYI6_MELIC</name>